<dbReference type="AlphaFoldDB" id="A0A061DA25"/>
<dbReference type="PANTHER" id="PTHR12150">
    <property type="entry name" value="CLASS IV SAM-BINDING METHYLTRANSFERASE-RELATED"/>
    <property type="match status" value="1"/>
</dbReference>
<dbReference type="CDD" id="cd18086">
    <property type="entry name" value="HsC9orf114-like"/>
    <property type="match status" value="1"/>
</dbReference>
<dbReference type="RefSeq" id="XP_012767945.1">
    <property type="nucleotide sequence ID" value="XM_012912491.1"/>
</dbReference>
<dbReference type="VEuPathDB" id="PiroplasmaDB:BBBOND_0209130"/>
<dbReference type="Proteomes" id="UP000033188">
    <property type="component" value="Chromosome 2"/>
</dbReference>
<dbReference type="OrthoDB" id="361029at2759"/>
<keyword evidence="3" id="KW-1185">Reference proteome</keyword>
<dbReference type="Pfam" id="PF02598">
    <property type="entry name" value="Methyltrn_RNA_3"/>
    <property type="match status" value="1"/>
</dbReference>
<accession>A0A061DA25</accession>
<dbReference type="SUPFAM" id="SSF75217">
    <property type="entry name" value="alpha/beta knot"/>
    <property type="match status" value="1"/>
</dbReference>
<organism evidence="2 3">
    <name type="scientific">Babesia bigemina</name>
    <dbReference type="NCBI Taxonomy" id="5866"/>
    <lineage>
        <taxon>Eukaryota</taxon>
        <taxon>Sar</taxon>
        <taxon>Alveolata</taxon>
        <taxon>Apicomplexa</taxon>
        <taxon>Aconoidasida</taxon>
        <taxon>Piroplasmida</taxon>
        <taxon>Babesiidae</taxon>
        <taxon>Babesia</taxon>
    </lineage>
</organism>
<dbReference type="InterPro" id="IPR003750">
    <property type="entry name" value="Put_MeTrfase-C9orf114-like"/>
</dbReference>
<reference evidence="3" key="1">
    <citation type="submission" date="2014-06" db="EMBL/GenBank/DDBJ databases">
        <authorList>
            <person name="Aslett M."/>
            <person name="De Silva N."/>
        </authorList>
    </citation>
    <scope>NUCLEOTIDE SEQUENCE [LARGE SCALE GENOMIC DNA]</scope>
    <source>
        <strain evidence="3">Bond</strain>
    </source>
</reference>
<dbReference type="InterPro" id="IPR029026">
    <property type="entry name" value="tRNA_m1G_MTases_N"/>
</dbReference>
<dbReference type="Gene3D" id="3.40.1280.10">
    <property type="match status" value="2"/>
</dbReference>
<dbReference type="OMA" id="FFPIHKD"/>
<evidence type="ECO:0000256" key="1">
    <source>
        <dbReference type="ARBA" id="ARBA00009841"/>
    </source>
</evidence>
<comment type="similarity">
    <text evidence="1">Belongs to the class IV-like SAM-binding methyltransferase superfamily.</text>
</comment>
<protein>
    <submittedName>
        <fullName evidence="2">Uncharacterized protein C9orf114 homolog</fullName>
    </submittedName>
</protein>
<dbReference type="EMBL" id="LK391708">
    <property type="protein sequence ID" value="CDR95759.1"/>
    <property type="molecule type" value="Genomic_DNA"/>
</dbReference>
<dbReference type="KEGG" id="bbig:BBBOND_0209130"/>
<dbReference type="InterPro" id="IPR029028">
    <property type="entry name" value="Alpha/beta_knot_MTases"/>
</dbReference>
<dbReference type="STRING" id="5866.A0A061DA25"/>
<dbReference type="PANTHER" id="PTHR12150:SF13">
    <property type="entry name" value="METHYLTRANSFERASE C9ORF114-RELATED"/>
    <property type="match status" value="1"/>
</dbReference>
<name>A0A061DA25_BABBI</name>
<evidence type="ECO:0000313" key="3">
    <source>
        <dbReference type="Proteomes" id="UP000033188"/>
    </source>
</evidence>
<dbReference type="GeneID" id="24564300"/>
<gene>
    <name evidence="2" type="ORF">BBBOND_0209130</name>
</gene>
<proteinExistence type="inferred from homology"/>
<evidence type="ECO:0000313" key="2">
    <source>
        <dbReference type="EMBL" id="CDR95759.1"/>
    </source>
</evidence>
<sequence length="403" mass="45962">MEDELTFNIVRSKKRVKERWTAEAKEARKSWRCSVESHTYAESKAAQAQAEPAAAPKRSNDVSMIQLLREIPQRVPFRGKPTKRTVSVALPVSLVYNILTDELRAYVIGHIARAVTIYGVHEVVLYNDLGPEGVEWQEYFALNMRYLETPQYLRKYMFPITDHLRHAGLQNPLDAPHHLRTNEWLPYREGVVKLEPKGMARHASSLSMYAECSLFGRIKVTNPDALLEIYGVEWFSLEDTDEEEVYQRVTILLDTSSMSECKRRWKEQKAGTSVSSGTELSGKIVPPDEPQSSAGLYWGYVVREAEDYAAVFAGCPFNESGTYDYKMGTSERGDVYPKEVRVPNFQHMLMVLGPVSGLESITENPQADVDAYVNFCYNQRSRTIRTEEALTICLSQFFAHYSL</sequence>